<feature type="domain" description="Conserved Oligomeric Golgi complex subunit 6 C-terminal" evidence="13">
    <location>
        <begin position="180"/>
        <end position="591"/>
    </location>
</feature>
<dbReference type="InterPro" id="IPR048369">
    <property type="entry name" value="COG6_C"/>
</dbReference>
<comment type="subunit">
    <text evidence="4">Component of the conserved oligomeric Golgi complex which is composed of eight different subunits and is required for normal Golgi morphology and localization.</text>
</comment>
<dbReference type="Pfam" id="PF20653">
    <property type="entry name" value="COG6_C"/>
    <property type="match status" value="1"/>
</dbReference>
<reference evidence="14" key="1">
    <citation type="submission" date="2022-06" db="EMBL/GenBank/DDBJ databases">
        <authorList>
            <person name="Berger JAMES D."/>
            <person name="Berger JAMES D."/>
        </authorList>
    </citation>
    <scope>NUCLEOTIDE SEQUENCE [LARGE SCALE GENOMIC DNA]</scope>
</reference>
<comment type="subcellular location">
    <subcellularLocation>
        <location evidence="2 11">Golgi apparatus membrane</location>
        <topology evidence="2 11">Peripheral membrane protein</topology>
    </subcellularLocation>
</comment>
<dbReference type="PANTHER" id="PTHR21506">
    <property type="entry name" value="COMPONENT OF OLIGOMERIC GOLGI COMPLEX 6"/>
    <property type="match status" value="1"/>
</dbReference>
<evidence type="ECO:0000256" key="2">
    <source>
        <dbReference type="ARBA" id="ARBA00004395"/>
    </source>
</evidence>
<dbReference type="SMART" id="SM01087">
    <property type="entry name" value="COG6"/>
    <property type="match status" value="1"/>
</dbReference>
<reference evidence="15" key="2">
    <citation type="submission" date="2023-11" db="UniProtKB">
        <authorList>
            <consortium name="WormBaseParasite"/>
        </authorList>
    </citation>
    <scope>IDENTIFICATION</scope>
</reference>
<keyword evidence="9 11" id="KW-0472">Membrane</keyword>
<evidence type="ECO:0000259" key="13">
    <source>
        <dbReference type="Pfam" id="PF20653"/>
    </source>
</evidence>
<evidence type="ECO:0000256" key="9">
    <source>
        <dbReference type="ARBA" id="ARBA00023136"/>
    </source>
</evidence>
<dbReference type="GO" id="GO:0000139">
    <property type="term" value="C:Golgi membrane"/>
    <property type="evidence" value="ECO:0007669"/>
    <property type="project" value="UniProtKB-SubCell"/>
</dbReference>
<evidence type="ECO:0000256" key="8">
    <source>
        <dbReference type="ARBA" id="ARBA00023034"/>
    </source>
</evidence>
<dbReference type="WBParaSite" id="TREG1_48800.1">
    <property type="protein sequence ID" value="TREG1_48800.1"/>
    <property type="gene ID" value="TREG1_48800"/>
</dbReference>
<comment type="function">
    <text evidence="1 11">Required for normal Golgi function.</text>
</comment>
<dbReference type="PANTHER" id="PTHR21506:SF0">
    <property type="entry name" value="CONSERVED OLIGOMERIC GOLGI COMPLEX SUBUNIT 6"/>
    <property type="match status" value="1"/>
</dbReference>
<keyword evidence="6 11" id="KW-0813">Transport</keyword>
<dbReference type="GO" id="GO:0017119">
    <property type="term" value="C:Golgi transport complex"/>
    <property type="evidence" value="ECO:0007669"/>
    <property type="project" value="UniProtKB-UniRule"/>
</dbReference>
<sequence>MDENPLLLKIQRIINRPQENDEILLNGLDSVFPLMTNNSAIIRRTLRSNMEGIQLNFYENLLVVFGDVKKSVDSVDSCVNKMLQTCRRMNETVTSVKSETAYLLEEAQKLQSDSKMAEMKAYLLELLVGSYQISQEDAYILSSKVHPIDNTFFSALSRCREMKNNCKELFKSKEMAFSSSMMNEVVKTLDLAFERLYEWAQNECRNQVNETPEISLNLRCALSELQEKPVLLKYALDEYASARRKATVRLLMDTLTIGHDPNSSTINNSTGVIHVKPIQMRSHDPVRFVSDILACIHQLTASEKEYINSLCKNCHDTLINDLKTICLDTITESFCAHFKLTMENLLISHHDAVVLYRINNILSFYQHTFMLLLESTASLVLCVDDVQQLCKRLLLNTLKQFVKQNLEQPDLPNSELSPNELVNDTLQLLVQMLGSQDISLLPNNMVEAEHKEIADALIFPLIEYCEKSAVLIPISSQSHIQLMDDQYINDTVDSSFMSPSATYLTNCLCAIEASLSKIPFGNFHREYIASKLDTCLNSLVSAQFSYVIKRTGLSHIDETLKESKPGTYTKAKFSNLLKDFNAYLSNPDELLLP</sequence>
<dbReference type="AlphaFoldDB" id="A0AA85JSJ7"/>
<accession>A0AA85JSJ7</accession>
<evidence type="ECO:0000259" key="12">
    <source>
        <dbReference type="Pfam" id="PF06419"/>
    </source>
</evidence>
<organism evidence="14 15">
    <name type="scientific">Trichobilharzia regenti</name>
    <name type="common">Nasal bird schistosome</name>
    <dbReference type="NCBI Taxonomy" id="157069"/>
    <lineage>
        <taxon>Eukaryota</taxon>
        <taxon>Metazoa</taxon>
        <taxon>Spiralia</taxon>
        <taxon>Lophotrochozoa</taxon>
        <taxon>Platyhelminthes</taxon>
        <taxon>Trematoda</taxon>
        <taxon>Digenea</taxon>
        <taxon>Strigeidida</taxon>
        <taxon>Schistosomatoidea</taxon>
        <taxon>Schistosomatidae</taxon>
        <taxon>Trichobilharzia</taxon>
    </lineage>
</organism>
<evidence type="ECO:0000256" key="3">
    <source>
        <dbReference type="ARBA" id="ARBA00011023"/>
    </source>
</evidence>
<name>A0AA85JSJ7_TRIRE</name>
<evidence type="ECO:0000256" key="11">
    <source>
        <dbReference type="RuleBase" id="RU365075"/>
    </source>
</evidence>
<evidence type="ECO:0000256" key="1">
    <source>
        <dbReference type="ARBA" id="ARBA00003627"/>
    </source>
</evidence>
<dbReference type="Proteomes" id="UP000050795">
    <property type="component" value="Unassembled WGS sequence"/>
</dbReference>
<evidence type="ECO:0000256" key="4">
    <source>
        <dbReference type="ARBA" id="ARBA00011166"/>
    </source>
</evidence>
<evidence type="ECO:0000313" key="14">
    <source>
        <dbReference type="Proteomes" id="UP000050795"/>
    </source>
</evidence>
<dbReference type="GO" id="GO:0015031">
    <property type="term" value="P:protein transport"/>
    <property type="evidence" value="ECO:0007669"/>
    <property type="project" value="UniProtKB-KW"/>
</dbReference>
<dbReference type="InterPro" id="IPR048368">
    <property type="entry name" value="COG6_N"/>
</dbReference>
<evidence type="ECO:0000313" key="15">
    <source>
        <dbReference type="WBParaSite" id="TREG1_48800.1"/>
    </source>
</evidence>
<evidence type="ECO:0000256" key="6">
    <source>
        <dbReference type="ARBA" id="ARBA00022448"/>
    </source>
</evidence>
<dbReference type="Pfam" id="PF06419">
    <property type="entry name" value="COG6_N"/>
    <property type="match status" value="1"/>
</dbReference>
<evidence type="ECO:0000256" key="10">
    <source>
        <dbReference type="ARBA" id="ARBA00031348"/>
    </source>
</evidence>
<evidence type="ECO:0000256" key="7">
    <source>
        <dbReference type="ARBA" id="ARBA00022927"/>
    </source>
</evidence>
<proteinExistence type="inferred from homology"/>
<keyword evidence="14" id="KW-1185">Reference proteome</keyword>
<dbReference type="GO" id="GO:0006891">
    <property type="term" value="P:intra-Golgi vesicle-mediated transport"/>
    <property type="evidence" value="ECO:0007669"/>
    <property type="project" value="UniProtKB-UniRule"/>
</dbReference>
<dbReference type="InterPro" id="IPR010490">
    <property type="entry name" value="COG6"/>
</dbReference>
<comment type="similarity">
    <text evidence="3 11">Belongs to the COG6 family.</text>
</comment>
<protein>
    <recommendedName>
        <fullName evidence="5 11">Conserved oligomeric Golgi complex subunit 6</fullName>
        <shortName evidence="11">COG complex subunit 6</shortName>
    </recommendedName>
    <alternativeName>
        <fullName evidence="10 11">Component of oligomeric Golgi complex 6</fullName>
    </alternativeName>
</protein>
<evidence type="ECO:0000256" key="5">
    <source>
        <dbReference type="ARBA" id="ARBA00020973"/>
    </source>
</evidence>
<keyword evidence="8 11" id="KW-0333">Golgi apparatus</keyword>
<keyword evidence="7 11" id="KW-0653">Protein transport</keyword>
<feature type="domain" description="Conserved oligomeric complex COG6 N-terminal" evidence="12">
    <location>
        <begin position="35"/>
        <end position="143"/>
    </location>
</feature>